<evidence type="ECO:0000256" key="4">
    <source>
        <dbReference type="ARBA" id="ARBA00022692"/>
    </source>
</evidence>
<evidence type="ECO:0000256" key="6">
    <source>
        <dbReference type="ARBA" id="ARBA00023136"/>
    </source>
</evidence>
<evidence type="ECO:0000256" key="10">
    <source>
        <dbReference type="ARBA" id="ARBA00042775"/>
    </source>
</evidence>
<keyword evidence="6" id="KW-0472">Membrane</keyword>
<comment type="similarity">
    <text evidence="8">Belongs to the PpiD chaperone family.</text>
</comment>
<dbReference type="Pfam" id="PF13624">
    <property type="entry name" value="SurA_N_3"/>
    <property type="match status" value="1"/>
</dbReference>
<dbReference type="PANTHER" id="PTHR47529:SF1">
    <property type="entry name" value="PERIPLASMIC CHAPERONE PPID"/>
    <property type="match status" value="1"/>
</dbReference>
<dbReference type="Gene3D" id="3.10.50.40">
    <property type="match status" value="1"/>
</dbReference>
<dbReference type="SUPFAM" id="SSF54534">
    <property type="entry name" value="FKBP-like"/>
    <property type="match status" value="1"/>
</dbReference>
<evidence type="ECO:0000256" key="9">
    <source>
        <dbReference type="ARBA" id="ARBA00040743"/>
    </source>
</evidence>
<protein>
    <recommendedName>
        <fullName evidence="9">Periplasmic chaperone PpiD</fullName>
    </recommendedName>
    <alternativeName>
        <fullName evidence="10">Periplasmic folding chaperone</fullName>
    </alternativeName>
</protein>
<keyword evidence="5" id="KW-1133">Transmembrane helix</keyword>
<dbReference type="InterPro" id="IPR046357">
    <property type="entry name" value="PPIase_dom_sf"/>
</dbReference>
<keyword evidence="7" id="KW-0143">Chaperone</keyword>
<dbReference type="InterPro" id="IPR027304">
    <property type="entry name" value="Trigger_fact/SurA_dom_sf"/>
</dbReference>
<keyword evidence="11" id="KW-0697">Rotamase</keyword>
<organism evidence="13 14">
    <name type="scientific">Caenimonas koreensis DSM 17982</name>
    <dbReference type="NCBI Taxonomy" id="1121255"/>
    <lineage>
        <taxon>Bacteria</taxon>
        <taxon>Pseudomonadati</taxon>
        <taxon>Pseudomonadota</taxon>
        <taxon>Betaproteobacteria</taxon>
        <taxon>Burkholderiales</taxon>
        <taxon>Comamonadaceae</taxon>
        <taxon>Caenimonas</taxon>
    </lineage>
</organism>
<dbReference type="InterPro" id="IPR052029">
    <property type="entry name" value="PpiD_chaperone"/>
</dbReference>
<evidence type="ECO:0000313" key="14">
    <source>
        <dbReference type="Proteomes" id="UP000487350"/>
    </source>
</evidence>
<keyword evidence="2" id="KW-1003">Cell membrane</keyword>
<evidence type="ECO:0000256" key="8">
    <source>
        <dbReference type="ARBA" id="ARBA00038408"/>
    </source>
</evidence>
<reference evidence="13 14" key="1">
    <citation type="submission" date="2019-11" db="EMBL/GenBank/DDBJ databases">
        <title>Caenimonas koreensis gen. nov., sp. nov., isolated from activated sludge.</title>
        <authorList>
            <person name="Seung H.R."/>
        </authorList>
    </citation>
    <scope>NUCLEOTIDE SEQUENCE [LARGE SCALE GENOMIC DNA]</scope>
    <source>
        <strain evidence="13 14">EMB320</strain>
    </source>
</reference>
<dbReference type="OrthoDB" id="9812372at2"/>
<comment type="subcellular location">
    <subcellularLocation>
        <location evidence="1">Cell inner membrane</location>
        <topology evidence="1">Single-pass type II membrane protein</topology>
        <orientation evidence="1">Periplasmic side</orientation>
    </subcellularLocation>
</comment>
<dbReference type="SUPFAM" id="SSF109998">
    <property type="entry name" value="Triger factor/SurA peptide-binding domain-like"/>
    <property type="match status" value="1"/>
</dbReference>
<evidence type="ECO:0000256" key="11">
    <source>
        <dbReference type="PROSITE-ProRule" id="PRU00278"/>
    </source>
</evidence>
<dbReference type="GO" id="GO:0003755">
    <property type="term" value="F:peptidyl-prolyl cis-trans isomerase activity"/>
    <property type="evidence" value="ECO:0007669"/>
    <property type="project" value="UniProtKB-KW"/>
</dbReference>
<dbReference type="EMBL" id="WJBU01000001">
    <property type="protein sequence ID" value="MRD45981.1"/>
    <property type="molecule type" value="Genomic_DNA"/>
</dbReference>
<dbReference type="PROSITE" id="PS50198">
    <property type="entry name" value="PPIC_PPIASE_2"/>
    <property type="match status" value="1"/>
</dbReference>
<keyword evidence="11 13" id="KW-0413">Isomerase</keyword>
<evidence type="ECO:0000256" key="5">
    <source>
        <dbReference type="ARBA" id="ARBA00022989"/>
    </source>
</evidence>
<dbReference type="Pfam" id="PF13616">
    <property type="entry name" value="Rotamase_3"/>
    <property type="match status" value="1"/>
</dbReference>
<keyword evidence="14" id="KW-1185">Reference proteome</keyword>
<dbReference type="Proteomes" id="UP000487350">
    <property type="component" value="Unassembled WGS sequence"/>
</dbReference>
<accession>A0A844B614</accession>
<sequence>MFDFVRKHMKVMQFLLFLLIVPSFLVVGVSGYNSMQDKGEVVAKVDGVGITQAEWDAAHKQEVERIRQRMPQIDIKLLDSPSARYATLERMIRDRVVSAAAGNAHLMTTDQRLARELQSNPAIASLRGADGKLDMARYRALVAQRGQTPEMFEAEVRADLSARQLLAGVGNSSFATVAQAAPTVNAFFEKREVQITRFAPADFAERVKPTDADLDAFYKANPSMFQAPEQASVEYVVLDLDTVKKGISVNEADLKSYYEQNIAKNTRAEERRASHILVGVDKAAPAADRAKAKAKAEELLAAVKKNPESFAELAKKNSDDKGSGANGGDLDFFTRGAMVKPFEDAAFSMKKGDIVGPVESDFGFHVIKLTDIKESKQKTYDEMKAELEGDLKKQQAQQQFGAAADSFTNLVYEQADSLKPAADKLKLEIKTATGVARTPAPNATGPLANPKFLAALFSPDSTAKKRNTEAMEIAPGVMVSGRISQYTPARTLPFADVKDKVRDRLIETRAAELAKEEGIKRLAAWKADPAKAQMQPAVVISRQEPGQMLPAVVDAAMRTDPVTLPSWTGVELGAGGYVVVKVTKVLARDTPTPEAAKRERDQYAQWWSSAETVAYFNLLKERLKVQIKVPKPAPTEGPEALN</sequence>
<evidence type="ECO:0000313" key="13">
    <source>
        <dbReference type="EMBL" id="MRD45981.1"/>
    </source>
</evidence>
<evidence type="ECO:0000256" key="3">
    <source>
        <dbReference type="ARBA" id="ARBA00022519"/>
    </source>
</evidence>
<keyword evidence="4" id="KW-0812">Transmembrane</keyword>
<evidence type="ECO:0000256" key="1">
    <source>
        <dbReference type="ARBA" id="ARBA00004382"/>
    </source>
</evidence>
<proteinExistence type="inferred from homology"/>
<feature type="domain" description="PpiC" evidence="12">
    <location>
        <begin position="268"/>
        <end position="371"/>
    </location>
</feature>
<evidence type="ECO:0000259" key="12">
    <source>
        <dbReference type="PROSITE" id="PS50198"/>
    </source>
</evidence>
<dbReference type="InterPro" id="IPR000297">
    <property type="entry name" value="PPIase_PpiC"/>
</dbReference>
<gene>
    <name evidence="13" type="ORF">GHT07_01720</name>
</gene>
<comment type="caution">
    <text evidence="13">The sequence shown here is derived from an EMBL/GenBank/DDBJ whole genome shotgun (WGS) entry which is preliminary data.</text>
</comment>
<name>A0A844B614_9BURK</name>
<dbReference type="Gene3D" id="1.10.4030.10">
    <property type="entry name" value="Porin chaperone SurA, peptide-binding domain"/>
    <property type="match status" value="1"/>
</dbReference>
<evidence type="ECO:0000256" key="7">
    <source>
        <dbReference type="ARBA" id="ARBA00023186"/>
    </source>
</evidence>
<evidence type="ECO:0000256" key="2">
    <source>
        <dbReference type="ARBA" id="ARBA00022475"/>
    </source>
</evidence>
<dbReference type="PANTHER" id="PTHR47529">
    <property type="entry name" value="PEPTIDYL-PROLYL CIS-TRANS ISOMERASE D"/>
    <property type="match status" value="1"/>
</dbReference>
<keyword evidence="3" id="KW-0997">Cell inner membrane</keyword>
<dbReference type="RefSeq" id="WP_153583310.1">
    <property type="nucleotide sequence ID" value="NZ_WJBU01000001.1"/>
</dbReference>
<dbReference type="GO" id="GO:0005886">
    <property type="term" value="C:plasma membrane"/>
    <property type="evidence" value="ECO:0007669"/>
    <property type="project" value="UniProtKB-SubCell"/>
</dbReference>
<dbReference type="AlphaFoldDB" id="A0A844B614"/>